<dbReference type="InterPro" id="IPR005829">
    <property type="entry name" value="Sugar_transporter_CS"/>
</dbReference>
<dbReference type="InterPro" id="IPR036259">
    <property type="entry name" value="MFS_trans_sf"/>
</dbReference>
<comment type="subcellular location">
    <subcellularLocation>
        <location evidence="1">Membrane</location>
        <topology evidence="1">Multi-pass membrane protein</topology>
    </subcellularLocation>
</comment>
<dbReference type="PANTHER" id="PTHR23508:SF10">
    <property type="entry name" value="CARBOXYLIC ACID TRANSPORTER PROTEIN HOMOLOG"/>
    <property type="match status" value="1"/>
</dbReference>
<feature type="transmembrane region" description="Helical" evidence="5">
    <location>
        <begin position="388"/>
        <end position="405"/>
    </location>
</feature>
<organism evidence="7 8">
    <name type="scientific">Acidianus brierleyi</name>
    <dbReference type="NCBI Taxonomy" id="41673"/>
    <lineage>
        <taxon>Archaea</taxon>
        <taxon>Thermoproteota</taxon>
        <taxon>Thermoprotei</taxon>
        <taxon>Sulfolobales</taxon>
        <taxon>Sulfolobaceae</taxon>
        <taxon>Acidianus</taxon>
    </lineage>
</organism>
<dbReference type="AlphaFoldDB" id="A0A2U9IC22"/>
<proteinExistence type="predicted"/>
<dbReference type="Pfam" id="PF00083">
    <property type="entry name" value="Sugar_tr"/>
    <property type="match status" value="1"/>
</dbReference>
<dbReference type="RefSeq" id="WP_110269452.1">
    <property type="nucleotide sequence ID" value="NZ_CP029289.2"/>
</dbReference>
<reference evidence="7 8" key="1">
    <citation type="submission" date="2018-05" db="EMBL/GenBank/DDBJ databases">
        <title>Complete Genome Sequences of Extremely Thermoacidophilic, Metal-Mobilizing Type-Strain Members of the Archaeal Family Sulfolobaceae: Acidianus brierleyi DSM-1651T, Acidianus sulfidivorans DSM-18786T, Metallosphaera hakonensis DSM-7519T, and Metallosphaera prunae DSM-10039T.</title>
        <authorList>
            <person name="Counts J.A."/>
            <person name="Kelly R.M."/>
        </authorList>
    </citation>
    <scope>NUCLEOTIDE SEQUENCE [LARGE SCALE GENOMIC DNA]</scope>
    <source>
        <strain evidence="7 8">DSM 1651</strain>
    </source>
</reference>
<dbReference type="SUPFAM" id="SSF103473">
    <property type="entry name" value="MFS general substrate transporter"/>
    <property type="match status" value="1"/>
</dbReference>
<dbReference type="Proteomes" id="UP000248044">
    <property type="component" value="Chromosome"/>
</dbReference>
<sequence>MRDSFGWKNVIISGMGVFTDGYNLYSISLSSYFIILSIHLTNLTLGLLVAGSYYGAAISALFFGVVADRIGRKRMYGIDVTLMGIGALMQAFSGNFAELFISRLILGMGIGADYVLSPIIVAENSSARNRGKMMVITFAVMWGLGAVLAAFVEQVTLMLALPASLIWRIVLGFGAIPALSVILLRRRMYETILFLSRIKPDYKEINRIEKEIKNKISINKDTSSFISRLRSSVLLIAMSSILWLLYDVYSSTFAIYGPITIAENLGLTPIMFTYVAQFIAGIPGQLICISLIDKIGRKPLIVVGYSGVAFWLFMYSLLLLDPTLFGVSLVKGELIGFAAELGFSFYLLNYLFSAMGPASIIGSAMVAPELIPTKIRGTGQAINVSIDRLAAALNITAFPTLLLSFGLGAVVGIYASIALISSLITLIFIPETKGKSIEIIEKKEIVDKKETVS</sequence>
<evidence type="ECO:0000256" key="2">
    <source>
        <dbReference type="ARBA" id="ARBA00022692"/>
    </source>
</evidence>
<feature type="transmembrane region" description="Helical" evidence="5">
    <location>
        <begin position="46"/>
        <end position="67"/>
    </location>
</feature>
<dbReference type="GO" id="GO:0046943">
    <property type="term" value="F:carboxylic acid transmembrane transporter activity"/>
    <property type="evidence" value="ECO:0007669"/>
    <property type="project" value="TreeGrafter"/>
</dbReference>
<evidence type="ECO:0000256" key="5">
    <source>
        <dbReference type="SAM" id="Phobius"/>
    </source>
</evidence>
<feature type="transmembrane region" description="Helical" evidence="5">
    <location>
        <begin position="347"/>
        <end position="367"/>
    </location>
</feature>
<gene>
    <name evidence="7" type="ORF">DFR85_02025</name>
</gene>
<dbReference type="GO" id="GO:0005886">
    <property type="term" value="C:plasma membrane"/>
    <property type="evidence" value="ECO:0007669"/>
    <property type="project" value="TreeGrafter"/>
</dbReference>
<accession>A0A2U9IC22</accession>
<feature type="transmembrane region" description="Helical" evidence="5">
    <location>
        <begin position="133"/>
        <end position="152"/>
    </location>
</feature>
<feature type="transmembrane region" description="Helical" evidence="5">
    <location>
        <begin position="271"/>
        <end position="292"/>
    </location>
</feature>
<dbReference type="PROSITE" id="PS00217">
    <property type="entry name" value="SUGAR_TRANSPORT_2"/>
    <property type="match status" value="1"/>
</dbReference>
<evidence type="ECO:0000256" key="3">
    <source>
        <dbReference type="ARBA" id="ARBA00022989"/>
    </source>
</evidence>
<name>A0A2U9IC22_9CREN</name>
<keyword evidence="3 5" id="KW-1133">Transmembrane helix</keyword>
<feature type="transmembrane region" description="Helical" evidence="5">
    <location>
        <begin position="100"/>
        <end position="121"/>
    </location>
</feature>
<dbReference type="EMBL" id="CP029289">
    <property type="protein sequence ID" value="AWR93568.1"/>
    <property type="molecule type" value="Genomic_DNA"/>
</dbReference>
<dbReference type="InterPro" id="IPR020846">
    <property type="entry name" value="MFS_dom"/>
</dbReference>
<evidence type="ECO:0000313" key="7">
    <source>
        <dbReference type="EMBL" id="AWR93568.1"/>
    </source>
</evidence>
<evidence type="ECO:0000256" key="1">
    <source>
        <dbReference type="ARBA" id="ARBA00004141"/>
    </source>
</evidence>
<evidence type="ECO:0000259" key="6">
    <source>
        <dbReference type="PROSITE" id="PS50850"/>
    </source>
</evidence>
<feature type="transmembrane region" description="Helical" evidence="5">
    <location>
        <begin position="233"/>
        <end position="259"/>
    </location>
</feature>
<evidence type="ECO:0000313" key="8">
    <source>
        <dbReference type="Proteomes" id="UP000248044"/>
    </source>
</evidence>
<feature type="transmembrane region" description="Helical" evidence="5">
    <location>
        <begin position="76"/>
        <end position="94"/>
    </location>
</feature>
<dbReference type="KEGG" id="abri:DFR85_02025"/>
<evidence type="ECO:0000256" key="4">
    <source>
        <dbReference type="ARBA" id="ARBA00023136"/>
    </source>
</evidence>
<protein>
    <submittedName>
        <fullName evidence="7">MFS transporter</fullName>
    </submittedName>
</protein>
<dbReference type="PANTHER" id="PTHR23508">
    <property type="entry name" value="CARBOXYLIC ACID TRANSPORTER PROTEIN HOMOLOG"/>
    <property type="match status" value="1"/>
</dbReference>
<keyword evidence="8" id="KW-1185">Reference proteome</keyword>
<dbReference type="GeneID" id="36830895"/>
<dbReference type="Gene3D" id="1.20.1250.20">
    <property type="entry name" value="MFS general substrate transporter like domains"/>
    <property type="match status" value="1"/>
</dbReference>
<dbReference type="InterPro" id="IPR005828">
    <property type="entry name" value="MFS_sugar_transport-like"/>
</dbReference>
<feature type="transmembrane region" description="Helical" evidence="5">
    <location>
        <begin position="299"/>
        <end position="320"/>
    </location>
</feature>
<keyword evidence="4 5" id="KW-0472">Membrane</keyword>
<feature type="domain" description="Major facilitator superfamily (MFS) profile" evidence="6">
    <location>
        <begin position="9"/>
        <end position="433"/>
    </location>
</feature>
<feature type="transmembrane region" description="Helical" evidence="5">
    <location>
        <begin position="411"/>
        <end position="429"/>
    </location>
</feature>
<dbReference type="OrthoDB" id="117970at2157"/>
<feature type="transmembrane region" description="Helical" evidence="5">
    <location>
        <begin position="164"/>
        <end position="184"/>
    </location>
</feature>
<dbReference type="PROSITE" id="PS50850">
    <property type="entry name" value="MFS"/>
    <property type="match status" value="1"/>
</dbReference>
<keyword evidence="2 5" id="KW-0812">Transmembrane</keyword>
<feature type="transmembrane region" description="Helical" evidence="5">
    <location>
        <begin position="21"/>
        <end position="40"/>
    </location>
</feature>